<comment type="caution">
    <text evidence="2">The sequence shown here is derived from an EMBL/GenBank/DDBJ whole genome shotgun (WGS) entry which is preliminary data.</text>
</comment>
<organism evidence="2 3">
    <name type="scientific">Kingdonia uniflora</name>
    <dbReference type="NCBI Taxonomy" id="39325"/>
    <lineage>
        <taxon>Eukaryota</taxon>
        <taxon>Viridiplantae</taxon>
        <taxon>Streptophyta</taxon>
        <taxon>Embryophyta</taxon>
        <taxon>Tracheophyta</taxon>
        <taxon>Spermatophyta</taxon>
        <taxon>Magnoliopsida</taxon>
        <taxon>Ranunculales</taxon>
        <taxon>Circaeasteraceae</taxon>
        <taxon>Kingdonia</taxon>
    </lineage>
</organism>
<gene>
    <name evidence="2" type="ORF">GIB67_029812</name>
</gene>
<dbReference type="Proteomes" id="UP000541444">
    <property type="component" value="Unassembled WGS sequence"/>
</dbReference>
<evidence type="ECO:0000313" key="3">
    <source>
        <dbReference type="Proteomes" id="UP000541444"/>
    </source>
</evidence>
<reference evidence="2 3" key="1">
    <citation type="journal article" date="2020" name="IScience">
        <title>Genome Sequencing of the Endangered Kingdonia uniflora (Circaeasteraceae, Ranunculales) Reveals Potential Mechanisms of Evolutionary Specialization.</title>
        <authorList>
            <person name="Sun Y."/>
            <person name="Deng T."/>
            <person name="Zhang A."/>
            <person name="Moore M.J."/>
            <person name="Landis J.B."/>
            <person name="Lin N."/>
            <person name="Zhang H."/>
            <person name="Zhang X."/>
            <person name="Huang J."/>
            <person name="Zhang X."/>
            <person name="Sun H."/>
            <person name="Wang H."/>
        </authorList>
    </citation>
    <scope>NUCLEOTIDE SEQUENCE [LARGE SCALE GENOMIC DNA]</scope>
    <source>
        <strain evidence="2">TB1705</strain>
        <tissue evidence="2">Leaf</tissue>
    </source>
</reference>
<keyword evidence="1" id="KW-0732">Signal</keyword>
<dbReference type="AlphaFoldDB" id="A0A7J7NJM1"/>
<protein>
    <submittedName>
        <fullName evidence="2">Uncharacterized protein</fullName>
    </submittedName>
</protein>
<dbReference type="EMBL" id="JACGCM010000764">
    <property type="protein sequence ID" value="KAF6167174.1"/>
    <property type="molecule type" value="Genomic_DNA"/>
</dbReference>
<feature type="chain" id="PRO_5029526219" evidence="1">
    <location>
        <begin position="20"/>
        <end position="101"/>
    </location>
</feature>
<accession>A0A7J7NJM1</accession>
<proteinExistence type="predicted"/>
<evidence type="ECO:0000256" key="1">
    <source>
        <dbReference type="SAM" id="SignalP"/>
    </source>
</evidence>
<evidence type="ECO:0000313" key="2">
    <source>
        <dbReference type="EMBL" id="KAF6167174.1"/>
    </source>
</evidence>
<keyword evidence="3" id="KW-1185">Reference proteome</keyword>
<name>A0A7J7NJM1_9MAGN</name>
<sequence length="101" mass="11772">MALGCELLLFLASSSSISSFIPSTSPLNLYGDDHDIQDVLSNGALCPWQTRVRRRREKVVTINYFLAADLYVLYFWKPKLFNLAEELQLRRERYWERINGA</sequence>
<feature type="signal peptide" evidence="1">
    <location>
        <begin position="1"/>
        <end position="19"/>
    </location>
</feature>